<feature type="transmembrane region" description="Helical" evidence="1">
    <location>
        <begin position="30"/>
        <end position="49"/>
    </location>
</feature>
<feature type="transmembrane region" description="Helical" evidence="1">
    <location>
        <begin position="120"/>
        <end position="138"/>
    </location>
</feature>
<organism evidence="2 3">
    <name type="scientific">Allofrancisella inopinata</name>
    <dbReference type="NCBI Taxonomy" id="1085647"/>
    <lineage>
        <taxon>Bacteria</taxon>
        <taxon>Pseudomonadati</taxon>
        <taxon>Pseudomonadota</taxon>
        <taxon>Gammaproteobacteria</taxon>
        <taxon>Thiotrichales</taxon>
        <taxon>Francisellaceae</taxon>
        <taxon>Allofrancisella</taxon>
    </lineage>
</organism>
<keyword evidence="1" id="KW-1133">Transmembrane helix</keyword>
<reference evidence="2 3" key="1">
    <citation type="submission" date="2019-03" db="EMBL/GenBank/DDBJ databases">
        <title>Complete Genome Sequence of Allofrancisella inopinata Strain SYSU YG23 Isolated from Water-Cooling Systems in China.</title>
        <authorList>
            <person name="Ohrman C."/>
            <person name="Uneklint I."/>
            <person name="Sjodin A."/>
        </authorList>
    </citation>
    <scope>NUCLEOTIDE SEQUENCE [LARGE SCALE GENOMIC DNA]</scope>
    <source>
        <strain evidence="2 3">SYSU YG23</strain>
    </source>
</reference>
<gene>
    <name evidence="2" type="ORF">E4K63_06750</name>
</gene>
<protein>
    <submittedName>
        <fullName evidence="2">Uncharacterized protein</fullName>
    </submittedName>
</protein>
<dbReference type="AlphaFoldDB" id="A0AAE7CR68"/>
<keyword evidence="1" id="KW-0472">Membrane</keyword>
<feature type="transmembrane region" description="Helical" evidence="1">
    <location>
        <begin position="145"/>
        <end position="166"/>
    </location>
</feature>
<name>A0AAE7CR68_9GAMM</name>
<proteinExistence type="predicted"/>
<keyword evidence="3" id="KW-1185">Reference proteome</keyword>
<dbReference type="EMBL" id="CP038241">
    <property type="protein sequence ID" value="QIV96542.1"/>
    <property type="molecule type" value="Genomic_DNA"/>
</dbReference>
<feature type="transmembrane region" description="Helical" evidence="1">
    <location>
        <begin position="178"/>
        <end position="199"/>
    </location>
</feature>
<feature type="transmembrane region" description="Helical" evidence="1">
    <location>
        <begin position="55"/>
        <end position="74"/>
    </location>
</feature>
<accession>A0AAE7CR68</accession>
<feature type="transmembrane region" description="Helical" evidence="1">
    <location>
        <begin position="86"/>
        <end position="108"/>
    </location>
</feature>
<evidence type="ECO:0000256" key="1">
    <source>
        <dbReference type="SAM" id="Phobius"/>
    </source>
</evidence>
<feature type="transmembrane region" description="Helical" evidence="1">
    <location>
        <begin position="6"/>
        <end position="25"/>
    </location>
</feature>
<keyword evidence="1" id="KW-0812">Transmembrane</keyword>
<sequence>MVTLNDIIYDSIGNFCFLIFAFLLYRKNRFAWLAVVLALLTKLFLYGKYSMFLSFTYLSMQLCVVVLATIVWILEPSYTKLQGNRLVLALLTSAIMIIIWIWLVYAFINPAILTYEFLFGFEYFCYMLFVIGGALLVYRIPQGLIIVAAVFISYALYYANSALVASKAPPQYIKDFAIYYWFSAIFLFVAGIILVSVYTRVKRSI</sequence>
<dbReference type="KEGG" id="aii:E4K63_06750"/>
<evidence type="ECO:0000313" key="2">
    <source>
        <dbReference type="EMBL" id="QIV96542.1"/>
    </source>
</evidence>
<dbReference type="RefSeq" id="WP_133942022.1">
    <property type="nucleotide sequence ID" value="NZ_SOBF01000012.1"/>
</dbReference>
<evidence type="ECO:0000313" key="3">
    <source>
        <dbReference type="Proteomes" id="UP000502004"/>
    </source>
</evidence>
<dbReference type="Proteomes" id="UP000502004">
    <property type="component" value="Chromosome"/>
</dbReference>